<feature type="compositionally biased region" description="Basic and acidic residues" evidence="1">
    <location>
        <begin position="343"/>
        <end position="352"/>
    </location>
</feature>
<name>A0A2G4RFP5_9PROT</name>
<feature type="compositionally biased region" description="Basic and acidic residues" evidence="1">
    <location>
        <begin position="167"/>
        <end position="180"/>
    </location>
</feature>
<evidence type="ECO:0000313" key="3">
    <source>
        <dbReference type="Proteomes" id="UP000228751"/>
    </source>
</evidence>
<feature type="region of interest" description="Disordered" evidence="1">
    <location>
        <begin position="167"/>
        <end position="216"/>
    </location>
</feature>
<feature type="compositionally biased region" description="Polar residues" evidence="1">
    <location>
        <begin position="367"/>
        <end position="380"/>
    </location>
</feature>
<keyword evidence="3" id="KW-1185">Reference proteome</keyword>
<protein>
    <submittedName>
        <fullName evidence="2">Uncharacterized protein</fullName>
    </submittedName>
</protein>
<reference evidence="2 3" key="1">
    <citation type="submission" date="2017-10" db="EMBL/GenBank/DDBJ databases">
        <title>Genomic analysis of the genus Acetobacter.</title>
        <authorList>
            <person name="Kim K.H."/>
            <person name="Chun B.H."/>
            <person name="Son A.R."/>
            <person name="Jeon C.O."/>
        </authorList>
    </citation>
    <scope>NUCLEOTIDE SEQUENCE [LARGE SCALE GENOMIC DNA]</scope>
    <source>
        <strain evidence="2 3">LHT 2458</strain>
    </source>
</reference>
<feature type="compositionally biased region" description="Basic and acidic residues" evidence="1">
    <location>
        <begin position="52"/>
        <end position="62"/>
    </location>
</feature>
<dbReference type="EMBL" id="PEBQ01000010">
    <property type="protein sequence ID" value="PHY95392.1"/>
    <property type="molecule type" value="Genomic_DNA"/>
</dbReference>
<sequence length="691" mass="74739">MGLKRRTGSIEEQDMEEAYLDELSDDEPSISSAEPKTDAHSAPESDLTETAPHAEHQSHEGPEESSEVDMLLPDPPEDLSSAVMDTPRVPSENTALDSAIVAPPVGDTANQPIQPLEDVPADGVLTENTQKEPDLIIGSSGMSWPSPPATQKVTGVSRSKKMAFDHEPIDVGPDQEHDDAAPTTQKIDSQGWPTPLASTQGLGTQPMPDGSQTIGVPTENTYAQEWPNPENISVQFYVPSPSGGMTSDLVSYIKNADGTYIIDPSEIDNDNVKTYISKGIITPRLGVRTPDGEYHVVVAGTKTADDFMKVQMEYITAGANSNFGPSPFLDPEYISPKQAPPSDRGRTSDHTQDTAYPFAGASAAPGSLNNGGLTSPLLTSQGEVRRKSPALNTPAGKFIAAIQYELDNQRTKTAQDIMRAERMRFMEVRHSPRQALTQKANGKLSLRGRLKLAAKAFTTPSSDPFPNRVENASRISSHTSKALSELSYGRRSVEPRLVDSIERYEKTTEKLSKAIGLLNTVITQDEKFNDYATTVARISSDMSRRTGSSFGPDEVILALDANDLSADIPDFIAENADVAEIATCISLLSEMQSQSTYEIVQGLKDLKKSGIDLRSSNRLSNAFQAFVSENKNVPDSIIPGTGNKLRDQTALLLREVGVDRTSNATSIAPHFETIQIDHPQVVEHGSNSPTP</sequence>
<dbReference type="AlphaFoldDB" id="A0A2G4RFP5"/>
<accession>A0A2G4RFP5</accession>
<feature type="compositionally biased region" description="Polar residues" evidence="1">
    <location>
        <begin position="182"/>
        <end position="203"/>
    </location>
</feature>
<feature type="region of interest" description="Disordered" evidence="1">
    <location>
        <begin position="1"/>
        <end position="116"/>
    </location>
</feature>
<evidence type="ECO:0000313" key="2">
    <source>
        <dbReference type="EMBL" id="PHY95392.1"/>
    </source>
</evidence>
<feature type="compositionally biased region" description="Acidic residues" evidence="1">
    <location>
        <begin position="11"/>
        <end position="28"/>
    </location>
</feature>
<evidence type="ECO:0000256" key="1">
    <source>
        <dbReference type="SAM" id="MobiDB-lite"/>
    </source>
</evidence>
<feature type="region of interest" description="Disordered" evidence="1">
    <location>
        <begin position="326"/>
        <end position="380"/>
    </location>
</feature>
<proteinExistence type="predicted"/>
<dbReference type="Proteomes" id="UP000228751">
    <property type="component" value="Unassembled WGS sequence"/>
</dbReference>
<comment type="caution">
    <text evidence="2">The sequence shown here is derived from an EMBL/GenBank/DDBJ whole genome shotgun (WGS) entry which is preliminary data.</text>
</comment>
<gene>
    <name evidence="2" type="ORF">CSR02_01260</name>
</gene>
<organism evidence="2 3">
    <name type="scientific">Acetobacter pomorum</name>
    <dbReference type="NCBI Taxonomy" id="65959"/>
    <lineage>
        <taxon>Bacteria</taxon>
        <taxon>Pseudomonadati</taxon>
        <taxon>Pseudomonadota</taxon>
        <taxon>Alphaproteobacteria</taxon>
        <taxon>Acetobacterales</taxon>
        <taxon>Acetobacteraceae</taxon>
        <taxon>Acetobacter</taxon>
    </lineage>
</organism>